<evidence type="ECO:0000256" key="1">
    <source>
        <dbReference type="SAM" id="SignalP"/>
    </source>
</evidence>
<feature type="signal peptide" evidence="1">
    <location>
        <begin position="1"/>
        <end position="23"/>
    </location>
</feature>
<sequence>MKKKLVASLAAAMVLGVAGTSFAATNPFTDVPAKHWSYDAVTKLANAGIVDGYGDGTFKGDKTISRYEMAQIVAKAMAHSDKATAEQKAAIDKLSVEFASELEGLNVRVTKLEKNSSTIKVTGEARLRYEDQTADDFSDNSLVLRSRIHLDGQINDQWSYYGRLQSENNLRGGDDGKVTMDNAYVKGNLFGATATVGRFDYVPNGGLMFDSTLNGVNLEFGNVLKANVFYGKDNHQDILANGSSNWSNAEHPEVTGLTLDYATSKATSINGGYYKVKDIYNTDTTDFWEAGFKTQLNSNWNLAGSYGESDIDVENTAYYAQLGYKGADKAKVGSYGAWVNYRNIEGFAAPRTTFDGAYTVGGQSYYDGIDSLYPLGAKGYEVGFNYTPKLNTVLGFKYANVKATANDSSNALKTKFYQAQVEFFF</sequence>
<dbReference type="AlphaFoldDB" id="A0A1I4MRC6"/>
<dbReference type="Pfam" id="PF00395">
    <property type="entry name" value="SLH"/>
    <property type="match status" value="1"/>
</dbReference>
<keyword evidence="4" id="KW-1185">Reference proteome</keyword>
<keyword evidence="1" id="KW-0732">Signal</keyword>
<reference evidence="4" key="1">
    <citation type="submission" date="2016-10" db="EMBL/GenBank/DDBJ databases">
        <authorList>
            <person name="Varghese N."/>
            <person name="Submissions S."/>
        </authorList>
    </citation>
    <scope>NUCLEOTIDE SEQUENCE [LARGE SCALE GENOMIC DNA]</scope>
    <source>
        <strain evidence="4">DSM 13327</strain>
    </source>
</reference>
<name>A0A1I4MRC6_9FIRM</name>
<accession>A0A1I4MRC6</accession>
<dbReference type="Proteomes" id="UP000199520">
    <property type="component" value="Unassembled WGS sequence"/>
</dbReference>
<dbReference type="OrthoDB" id="5845122at2"/>
<dbReference type="InterPro" id="IPR001119">
    <property type="entry name" value="SLH_dom"/>
</dbReference>
<gene>
    <name evidence="3" type="ORF">SAMN04490355_103649</name>
</gene>
<dbReference type="InterPro" id="IPR051465">
    <property type="entry name" value="Cell_Envelope_Struct_Comp"/>
</dbReference>
<evidence type="ECO:0000313" key="4">
    <source>
        <dbReference type="Proteomes" id="UP000199520"/>
    </source>
</evidence>
<evidence type="ECO:0000259" key="2">
    <source>
        <dbReference type="PROSITE" id="PS51272"/>
    </source>
</evidence>
<dbReference type="STRING" id="1123291.SAMN04490355_103649"/>
<dbReference type="EMBL" id="FOTS01000036">
    <property type="protein sequence ID" value="SFM05553.1"/>
    <property type="molecule type" value="Genomic_DNA"/>
</dbReference>
<dbReference type="PANTHER" id="PTHR43308">
    <property type="entry name" value="OUTER MEMBRANE PROTEIN ALPHA-RELATED"/>
    <property type="match status" value="1"/>
</dbReference>
<proteinExistence type="predicted"/>
<dbReference type="SUPFAM" id="SSF56935">
    <property type="entry name" value="Porins"/>
    <property type="match status" value="1"/>
</dbReference>
<evidence type="ECO:0000313" key="3">
    <source>
        <dbReference type="EMBL" id="SFM05553.1"/>
    </source>
</evidence>
<protein>
    <submittedName>
        <fullName evidence="3">S-layer homology domain-containing protein</fullName>
    </submittedName>
</protein>
<feature type="chain" id="PRO_5011493236" evidence="1">
    <location>
        <begin position="24"/>
        <end position="425"/>
    </location>
</feature>
<feature type="domain" description="SLH" evidence="2">
    <location>
        <begin position="24"/>
        <end position="87"/>
    </location>
</feature>
<dbReference type="PANTHER" id="PTHR43308:SF1">
    <property type="entry name" value="OUTER MEMBRANE PROTEIN ALPHA"/>
    <property type="match status" value="1"/>
</dbReference>
<dbReference type="PROSITE" id="PS51272">
    <property type="entry name" value="SLH"/>
    <property type="match status" value="1"/>
</dbReference>
<dbReference type="RefSeq" id="WP_090940219.1">
    <property type="nucleotide sequence ID" value="NZ_FOTS01000036.1"/>
</dbReference>
<organism evidence="3 4">
    <name type="scientific">Pelosinus propionicus DSM 13327</name>
    <dbReference type="NCBI Taxonomy" id="1123291"/>
    <lineage>
        <taxon>Bacteria</taxon>
        <taxon>Bacillati</taxon>
        <taxon>Bacillota</taxon>
        <taxon>Negativicutes</taxon>
        <taxon>Selenomonadales</taxon>
        <taxon>Sporomusaceae</taxon>
        <taxon>Pelosinus</taxon>
    </lineage>
</organism>